<dbReference type="RefSeq" id="WP_325074686.1">
    <property type="nucleotide sequence ID" value="NZ_JAROBY010000094.1"/>
</dbReference>
<comment type="caution">
    <text evidence="2">The sequence shown here is derived from an EMBL/GenBank/DDBJ whole genome shotgun (WGS) entry which is preliminary data.</text>
</comment>
<sequence>IQHNLVINKKKTYRLCKKLGILHPQRRKKIHYPRKLARNHTITRSNQLWQLDIKYGYVAGYDQFFYMAGIIDVFDRSIVGYHLGSSCDAKQVCQAVRTALRLRLTDVEEMPIIRTDNGPQFVSKAFGELCEDEKITHERIPPKTPNMNAYIESFHATLERDLLTKEVFGTFQEAYDAVETYVNFYNNRRMHQNLGKRSPAAFMQWASTHPDQLAEYIRAV</sequence>
<dbReference type="InterPro" id="IPR001584">
    <property type="entry name" value="Integrase_cat-core"/>
</dbReference>
<dbReference type="InterPro" id="IPR048020">
    <property type="entry name" value="Transpos_IS3"/>
</dbReference>
<dbReference type="Gene3D" id="3.30.420.10">
    <property type="entry name" value="Ribonuclease H-like superfamily/Ribonuclease H"/>
    <property type="match status" value="1"/>
</dbReference>
<reference evidence="2 3" key="1">
    <citation type="submission" date="2023-03" db="EMBL/GenBank/DDBJ databases">
        <title>Bacillus Genome Sequencing.</title>
        <authorList>
            <person name="Dunlap C."/>
        </authorList>
    </citation>
    <scope>NUCLEOTIDE SEQUENCE [LARGE SCALE GENOMIC DNA]</scope>
    <source>
        <strain evidence="2 3">NRS-1351</strain>
    </source>
</reference>
<protein>
    <submittedName>
        <fullName evidence="2">IS3 family transposase</fullName>
    </submittedName>
</protein>
<organism evidence="2 3">
    <name type="scientific">Paenibacillus chondroitinus</name>
    <dbReference type="NCBI Taxonomy" id="59842"/>
    <lineage>
        <taxon>Bacteria</taxon>
        <taxon>Bacillati</taxon>
        <taxon>Bacillota</taxon>
        <taxon>Bacilli</taxon>
        <taxon>Bacillales</taxon>
        <taxon>Paenibacillaceae</taxon>
        <taxon>Paenibacillus</taxon>
    </lineage>
</organism>
<dbReference type="SUPFAM" id="SSF53098">
    <property type="entry name" value="Ribonuclease H-like"/>
    <property type="match status" value="1"/>
</dbReference>
<accession>A0ABU6DMD9</accession>
<feature type="domain" description="Integrase catalytic" evidence="1">
    <location>
        <begin position="29"/>
        <end position="207"/>
    </location>
</feature>
<name>A0ABU6DMD9_9BACL</name>
<dbReference type="PANTHER" id="PTHR46889:SF5">
    <property type="entry name" value="INTEGRASE PROTEIN"/>
    <property type="match status" value="1"/>
</dbReference>
<evidence type="ECO:0000313" key="2">
    <source>
        <dbReference type="EMBL" id="MEB4798958.1"/>
    </source>
</evidence>
<keyword evidence="3" id="KW-1185">Reference proteome</keyword>
<dbReference type="Proteomes" id="UP001355653">
    <property type="component" value="Unassembled WGS sequence"/>
</dbReference>
<dbReference type="NCBIfam" id="NF033516">
    <property type="entry name" value="transpos_IS3"/>
    <property type="match status" value="1"/>
</dbReference>
<dbReference type="PANTHER" id="PTHR46889">
    <property type="entry name" value="TRANSPOSASE INSF FOR INSERTION SEQUENCE IS3B-RELATED"/>
    <property type="match status" value="1"/>
</dbReference>
<dbReference type="InterPro" id="IPR036397">
    <property type="entry name" value="RNaseH_sf"/>
</dbReference>
<dbReference type="EMBL" id="JAROBY010000094">
    <property type="protein sequence ID" value="MEB4798958.1"/>
    <property type="molecule type" value="Genomic_DNA"/>
</dbReference>
<evidence type="ECO:0000313" key="3">
    <source>
        <dbReference type="Proteomes" id="UP001355653"/>
    </source>
</evidence>
<evidence type="ECO:0000259" key="1">
    <source>
        <dbReference type="PROSITE" id="PS50994"/>
    </source>
</evidence>
<proteinExistence type="predicted"/>
<dbReference type="InterPro" id="IPR050900">
    <property type="entry name" value="Transposase_IS3/IS150/IS904"/>
</dbReference>
<dbReference type="Pfam" id="PF00665">
    <property type="entry name" value="rve"/>
    <property type="match status" value="1"/>
</dbReference>
<feature type="non-terminal residue" evidence="2">
    <location>
        <position position="1"/>
    </location>
</feature>
<gene>
    <name evidence="2" type="ORF">P5G65_34220</name>
</gene>
<dbReference type="Pfam" id="PF13333">
    <property type="entry name" value="rve_2"/>
    <property type="match status" value="1"/>
</dbReference>
<dbReference type="PROSITE" id="PS50994">
    <property type="entry name" value="INTEGRASE"/>
    <property type="match status" value="1"/>
</dbReference>
<dbReference type="InterPro" id="IPR012337">
    <property type="entry name" value="RNaseH-like_sf"/>
</dbReference>